<keyword evidence="1" id="KW-0812">Transmembrane</keyword>
<protein>
    <recommendedName>
        <fullName evidence="4">DUF3093 domain-containing protein</fullName>
    </recommendedName>
</protein>
<gene>
    <name evidence="2" type="ORF">R3P95_11390</name>
</gene>
<reference evidence="2 3" key="1">
    <citation type="submission" date="2023-10" db="EMBL/GenBank/DDBJ databases">
        <title>Development of a sustainable strategy for remediation of hydrocarbon-contaminated territories based on the waste exchange concept.</title>
        <authorList>
            <person name="Krivoruchko A."/>
        </authorList>
    </citation>
    <scope>NUCLEOTIDE SEQUENCE [LARGE SCALE GENOMIC DNA]</scope>
    <source>
        <strain evidence="2 3">IEGM 1322</strain>
    </source>
</reference>
<keyword evidence="1" id="KW-1133">Transmembrane helix</keyword>
<dbReference type="EMBL" id="JAWLKE010000004">
    <property type="protein sequence ID" value="MDV6231154.1"/>
    <property type="molecule type" value="Genomic_DNA"/>
</dbReference>
<evidence type="ECO:0000313" key="2">
    <source>
        <dbReference type="EMBL" id="MDV6231154.1"/>
    </source>
</evidence>
<evidence type="ECO:0000256" key="1">
    <source>
        <dbReference type="SAM" id="Phobius"/>
    </source>
</evidence>
<accession>A0ABU4AY63</accession>
<dbReference type="Proteomes" id="UP001185899">
    <property type="component" value="Unassembled WGS sequence"/>
</dbReference>
<name>A0ABU4AY63_9NOCA</name>
<feature type="transmembrane region" description="Helical" evidence="1">
    <location>
        <begin position="44"/>
        <end position="62"/>
    </location>
</feature>
<keyword evidence="1" id="KW-0472">Membrane</keyword>
<proteinExistence type="predicted"/>
<sequence length="162" mass="18058">MNSETPIDDPVLFHEPGGRWRMLAWGPVFCLVVLAVELASGPVIHWFALALFSLILVGLTYVQLRAARMHVSVELTTRRLRQGTETVDLDEIDDILPPAEYADGDYEPKRWETARVLGELSGVPRKRHGIGLRLVGGGLVQAWAKDDDGLRAALETAKREYL</sequence>
<feature type="transmembrane region" description="Helical" evidence="1">
    <location>
        <begin position="20"/>
        <end position="38"/>
    </location>
</feature>
<dbReference type="RefSeq" id="WP_269595769.1">
    <property type="nucleotide sequence ID" value="NZ_JAWLKE010000004.1"/>
</dbReference>
<organism evidence="2 3">
    <name type="scientific">Rhodococcus cercidiphylli</name>
    <dbReference type="NCBI Taxonomy" id="489916"/>
    <lineage>
        <taxon>Bacteria</taxon>
        <taxon>Bacillati</taxon>
        <taxon>Actinomycetota</taxon>
        <taxon>Actinomycetes</taxon>
        <taxon>Mycobacteriales</taxon>
        <taxon>Nocardiaceae</taxon>
        <taxon>Rhodococcus</taxon>
    </lineage>
</organism>
<keyword evidence="3" id="KW-1185">Reference proteome</keyword>
<evidence type="ECO:0008006" key="4">
    <source>
        <dbReference type="Google" id="ProtNLM"/>
    </source>
</evidence>
<comment type="caution">
    <text evidence="2">The sequence shown here is derived from an EMBL/GenBank/DDBJ whole genome shotgun (WGS) entry which is preliminary data.</text>
</comment>
<evidence type="ECO:0000313" key="3">
    <source>
        <dbReference type="Proteomes" id="UP001185899"/>
    </source>
</evidence>